<dbReference type="RefSeq" id="WP_207327420.1">
    <property type="nucleotide sequence ID" value="NZ_JAFMYW010000001.1"/>
</dbReference>
<gene>
    <name evidence="2" type="ORF">J2I46_02900</name>
</gene>
<protein>
    <recommendedName>
        <fullName evidence="1">YopX protein domain-containing protein</fullName>
    </recommendedName>
</protein>
<accession>A0ABS3JC06</accession>
<reference evidence="2 3" key="1">
    <citation type="submission" date="2021-03" db="EMBL/GenBank/DDBJ databases">
        <title>Fibrella sp. HMF5405 genome sequencing and assembly.</title>
        <authorList>
            <person name="Kang H."/>
            <person name="Kim H."/>
            <person name="Bae S."/>
            <person name="Joh K."/>
        </authorList>
    </citation>
    <scope>NUCLEOTIDE SEQUENCE [LARGE SCALE GENOMIC DNA]</scope>
    <source>
        <strain evidence="2 3">HMF5405</strain>
    </source>
</reference>
<dbReference type="Pfam" id="PF09643">
    <property type="entry name" value="YopX"/>
    <property type="match status" value="1"/>
</dbReference>
<dbReference type="EMBL" id="JAFMYW010000001">
    <property type="protein sequence ID" value="MBO0947512.1"/>
    <property type="molecule type" value="Genomic_DNA"/>
</dbReference>
<sequence>MSRLLKIRIWDRRLLSFVPDMLLDFGMLTDPIIFEATAFTGVFDSNGKELYEGDITVWSTRDIQTGERFAYLYIVGFENGCFGLFPVGSSDEFQPFDNLSSGDVLVGNRFEHPYLLRGL</sequence>
<name>A0ABS3JC06_9BACT</name>
<evidence type="ECO:0000259" key="1">
    <source>
        <dbReference type="Pfam" id="PF09643"/>
    </source>
</evidence>
<dbReference type="Proteomes" id="UP000664628">
    <property type="component" value="Unassembled WGS sequence"/>
</dbReference>
<dbReference type="SUPFAM" id="SSF159006">
    <property type="entry name" value="YopX-like"/>
    <property type="match status" value="1"/>
</dbReference>
<dbReference type="Gene3D" id="2.30.30.290">
    <property type="entry name" value="YopX-like domains"/>
    <property type="match status" value="1"/>
</dbReference>
<dbReference type="InterPro" id="IPR019096">
    <property type="entry name" value="YopX_protein"/>
</dbReference>
<evidence type="ECO:0000313" key="3">
    <source>
        <dbReference type="Proteomes" id="UP000664628"/>
    </source>
</evidence>
<comment type="caution">
    <text evidence="2">The sequence shown here is derived from an EMBL/GenBank/DDBJ whole genome shotgun (WGS) entry which is preliminary data.</text>
</comment>
<keyword evidence="3" id="KW-1185">Reference proteome</keyword>
<proteinExistence type="predicted"/>
<organism evidence="2 3">
    <name type="scientific">Fibrella forsythiae</name>
    <dbReference type="NCBI Taxonomy" id="2817061"/>
    <lineage>
        <taxon>Bacteria</taxon>
        <taxon>Pseudomonadati</taxon>
        <taxon>Bacteroidota</taxon>
        <taxon>Cytophagia</taxon>
        <taxon>Cytophagales</taxon>
        <taxon>Spirosomataceae</taxon>
        <taxon>Fibrella</taxon>
    </lineage>
</organism>
<evidence type="ECO:0000313" key="2">
    <source>
        <dbReference type="EMBL" id="MBO0947512.1"/>
    </source>
</evidence>
<feature type="domain" description="YopX protein" evidence="1">
    <location>
        <begin position="38"/>
        <end position="116"/>
    </location>
</feature>
<dbReference type="InterPro" id="IPR023385">
    <property type="entry name" value="YopX-like_C"/>
</dbReference>